<reference evidence="3" key="1">
    <citation type="journal article" date="2008" name="Insect Biochem. Mol. Biol.">
        <title>The genome of a lepidopteran model insect, the silkworm Bombyx mori.</title>
        <authorList>
            <consortium name="International Silkworm Genome Consortium"/>
        </authorList>
    </citation>
    <scope>NUCLEOTIDE SEQUENCE [LARGE SCALE GENOMIC DNA]</scope>
    <source>
        <strain evidence="3">p50T</strain>
    </source>
</reference>
<dbReference type="KEGG" id="bmor:101744577"/>
<dbReference type="Proteomes" id="UP000005204">
    <property type="component" value="Unassembled WGS sequence"/>
</dbReference>
<evidence type="ECO:0000256" key="1">
    <source>
        <dbReference type="SAM" id="MobiDB-lite"/>
    </source>
</evidence>
<feature type="compositionally biased region" description="Basic and acidic residues" evidence="1">
    <location>
        <begin position="168"/>
        <end position="178"/>
    </location>
</feature>
<name>A0A8R2R877_BOMMO</name>
<feature type="region of interest" description="Disordered" evidence="1">
    <location>
        <begin position="168"/>
        <end position="190"/>
    </location>
</feature>
<dbReference type="RefSeq" id="XP_062530452.1">
    <property type="nucleotide sequence ID" value="XM_062674468.1"/>
</dbReference>
<dbReference type="EnsemblMetazoa" id="XM_038019138.1">
    <property type="protein sequence ID" value="XP_037875066.1"/>
    <property type="gene ID" value="LOC101744577"/>
</dbReference>
<sequence>MTEMSTEWESESEIKKPVKDVPVVQDQGLFKHDTGDTYDGYFEAKKKDRSVKMHGPGVYITAEGDSYKGVWENDRLGANDEVIIHFSDDARYEGQLKDWSFWGPGKYYYPDGSVVRCDFNDNCPVGNMVLSDPNGHVWLGKAELGCGWFGPVNHFYEMLEKTRDVSRKHVPKMKEDSVKAQLQKPIKAEQ</sequence>
<proteinExistence type="predicted"/>
<evidence type="ECO:0000313" key="3">
    <source>
        <dbReference type="Proteomes" id="UP000005204"/>
    </source>
</evidence>
<dbReference type="SUPFAM" id="SSF82185">
    <property type="entry name" value="Histone H3 K4-specific methyltransferase SET7/9 N-terminal domain"/>
    <property type="match status" value="1"/>
</dbReference>
<keyword evidence="3" id="KW-1185">Reference proteome</keyword>
<evidence type="ECO:0000313" key="2">
    <source>
        <dbReference type="EnsemblMetazoa" id="XP_037875066.1"/>
    </source>
</evidence>
<protein>
    <recommendedName>
        <fullName evidence="4">MORN repeat-containing protein 5</fullName>
    </recommendedName>
</protein>
<dbReference type="RefSeq" id="XP_062530449.1">
    <property type="nucleotide sequence ID" value="XM_062674465.1"/>
</dbReference>
<organism evidence="2 3">
    <name type="scientific">Bombyx mori</name>
    <name type="common">Silk moth</name>
    <dbReference type="NCBI Taxonomy" id="7091"/>
    <lineage>
        <taxon>Eukaryota</taxon>
        <taxon>Metazoa</taxon>
        <taxon>Ecdysozoa</taxon>
        <taxon>Arthropoda</taxon>
        <taxon>Hexapoda</taxon>
        <taxon>Insecta</taxon>
        <taxon>Pterygota</taxon>
        <taxon>Neoptera</taxon>
        <taxon>Endopterygota</taxon>
        <taxon>Lepidoptera</taxon>
        <taxon>Glossata</taxon>
        <taxon>Ditrysia</taxon>
        <taxon>Bombycoidea</taxon>
        <taxon>Bombycidae</taxon>
        <taxon>Bombycinae</taxon>
        <taxon>Bombyx</taxon>
    </lineage>
</organism>
<dbReference type="AlphaFoldDB" id="A0A8R2R877"/>
<dbReference type="RefSeq" id="XP_062530445.1">
    <property type="nucleotide sequence ID" value="XM_062674461.1"/>
</dbReference>
<dbReference type="PANTHER" id="PTHR46917">
    <property type="entry name" value="MORN REPEAT-CONTAINING PROTEIN 2"/>
    <property type="match status" value="1"/>
</dbReference>
<dbReference type="InterPro" id="IPR052849">
    <property type="entry name" value="MORN_repeat_protein"/>
</dbReference>
<reference evidence="2" key="2">
    <citation type="submission" date="2022-06" db="UniProtKB">
        <authorList>
            <consortium name="EnsemblMetazoa"/>
        </authorList>
    </citation>
    <scope>IDENTIFICATION</scope>
    <source>
        <strain evidence="2">p50T (Dazao)</strain>
    </source>
</reference>
<evidence type="ECO:0008006" key="4">
    <source>
        <dbReference type="Google" id="ProtNLM"/>
    </source>
</evidence>
<dbReference type="GeneID" id="101744577"/>
<dbReference type="RefSeq" id="XP_062530448.1">
    <property type="nucleotide sequence ID" value="XM_062674464.1"/>
</dbReference>
<dbReference type="PANTHER" id="PTHR46917:SF1">
    <property type="entry name" value="MORN REPEAT-CONTAINING PROTEIN 2"/>
    <property type="match status" value="1"/>
</dbReference>
<accession>A0A8R2R877</accession>